<reference evidence="3 4" key="1">
    <citation type="journal article" date="2023" name="Arcadia Sci">
        <title>De novo assembly of a long-read Amblyomma americanum tick genome.</title>
        <authorList>
            <person name="Chou S."/>
            <person name="Poskanzer K.E."/>
            <person name="Rollins M."/>
            <person name="Thuy-Boun P.S."/>
        </authorList>
    </citation>
    <scope>NUCLEOTIDE SEQUENCE [LARGE SCALE GENOMIC DNA]</scope>
    <source>
        <strain evidence="3">F_SG_1</strain>
        <tissue evidence="3">Salivary glands</tissue>
    </source>
</reference>
<dbReference type="GO" id="GO:0006044">
    <property type="term" value="P:N-acetylglucosamine metabolic process"/>
    <property type="evidence" value="ECO:0007669"/>
    <property type="project" value="TreeGrafter"/>
</dbReference>
<comment type="caution">
    <text evidence="1">Lacks conserved residue(s) required for the propagation of feature annotation.</text>
</comment>
<dbReference type="AlphaFoldDB" id="A0AAQ4DC79"/>
<dbReference type="PANTHER" id="PTHR12224:SF0">
    <property type="entry name" value="BETA-1,4-MANNOSYL-GLYCOPROTEIN 4-BETA-N-ACETYLGLUCOSAMINYLTRANSFERASE"/>
    <property type="match status" value="1"/>
</dbReference>
<keyword evidence="1" id="KW-0245">EGF-like domain</keyword>
<gene>
    <name evidence="3" type="ORF">V5799_028666</name>
</gene>
<feature type="disulfide bond" evidence="1">
    <location>
        <begin position="4"/>
        <end position="13"/>
    </location>
</feature>
<name>A0AAQ4DC79_AMBAM</name>
<comment type="caution">
    <text evidence="3">The sequence shown here is derived from an EMBL/GenBank/DDBJ whole genome shotgun (WGS) entry which is preliminary data.</text>
</comment>
<feature type="domain" description="EGF-like" evidence="2">
    <location>
        <begin position="1"/>
        <end position="14"/>
    </location>
</feature>
<protein>
    <recommendedName>
        <fullName evidence="2">EGF-like domain-containing protein</fullName>
    </recommendedName>
</protein>
<keyword evidence="1" id="KW-1015">Disulfide bond</keyword>
<evidence type="ECO:0000313" key="4">
    <source>
        <dbReference type="Proteomes" id="UP001321473"/>
    </source>
</evidence>
<sequence>MCVCRKGWHGADCSVPEALWSTNNFQVWYSQGLITRRSRPRSIFSGVVINHEIDLFEIRVREVGDAVDYYIVCESNFTFFGEAKPAHFQSKLTAGFLRDNASKIIPVVVGDRNFDHNDPWAPENYLRTTLWLEGERRLKNVRDDDLVMLADADEVPSRDVLLFLKHHDGYGEPIALRMRSFLYGFFWEMDKKTEVGAVCTVAFLRKLYKNDLARLRRMDTYSPRMLPHTGTFQLPWVIEGTWPHYAGWHCSWCFDARGIQVKLTAAQKDDGVRWGDYAEKTDLAYIDSLRKTGRYFDGSSPLKNCNAYEAAPPYVRANLDRFRYLMIP</sequence>
<dbReference type="InterPro" id="IPR006813">
    <property type="entry name" value="Glyco_trans_17"/>
</dbReference>
<organism evidence="3 4">
    <name type="scientific">Amblyomma americanum</name>
    <name type="common">Lone star tick</name>
    <dbReference type="NCBI Taxonomy" id="6943"/>
    <lineage>
        <taxon>Eukaryota</taxon>
        <taxon>Metazoa</taxon>
        <taxon>Ecdysozoa</taxon>
        <taxon>Arthropoda</taxon>
        <taxon>Chelicerata</taxon>
        <taxon>Arachnida</taxon>
        <taxon>Acari</taxon>
        <taxon>Parasitiformes</taxon>
        <taxon>Ixodida</taxon>
        <taxon>Ixodoidea</taxon>
        <taxon>Ixodidae</taxon>
        <taxon>Amblyomminae</taxon>
        <taxon>Amblyomma</taxon>
    </lineage>
</organism>
<dbReference type="PANTHER" id="PTHR12224">
    <property type="entry name" value="BETA-1,4-MANNOSYL-GLYCOPROTEIN BETA-1,4-N-ACETYLGLUCOSAMINYL-TRANSFERASE"/>
    <property type="match status" value="1"/>
</dbReference>
<dbReference type="InterPro" id="IPR000742">
    <property type="entry name" value="EGF"/>
</dbReference>
<keyword evidence="4" id="KW-1185">Reference proteome</keyword>
<evidence type="ECO:0000256" key="1">
    <source>
        <dbReference type="PROSITE-ProRule" id="PRU00076"/>
    </source>
</evidence>
<dbReference type="Pfam" id="PF04724">
    <property type="entry name" value="Glyco_transf_17"/>
    <property type="match status" value="1"/>
</dbReference>
<dbReference type="PROSITE" id="PS00022">
    <property type="entry name" value="EGF_1"/>
    <property type="match status" value="1"/>
</dbReference>
<dbReference type="PROSITE" id="PS01186">
    <property type="entry name" value="EGF_2"/>
    <property type="match status" value="1"/>
</dbReference>
<accession>A0AAQ4DC79</accession>
<evidence type="ECO:0000259" key="2">
    <source>
        <dbReference type="PROSITE" id="PS50026"/>
    </source>
</evidence>
<dbReference type="EMBL" id="JARKHS020032413">
    <property type="protein sequence ID" value="KAK8760069.1"/>
    <property type="molecule type" value="Genomic_DNA"/>
</dbReference>
<dbReference type="Proteomes" id="UP001321473">
    <property type="component" value="Unassembled WGS sequence"/>
</dbReference>
<proteinExistence type="predicted"/>
<dbReference type="PROSITE" id="PS50026">
    <property type="entry name" value="EGF_3"/>
    <property type="match status" value="1"/>
</dbReference>
<dbReference type="GO" id="GO:0003830">
    <property type="term" value="F:beta-1,4-mannosylglycoprotein 4-beta-N-acetylglucosaminyltransferase activity"/>
    <property type="evidence" value="ECO:0007669"/>
    <property type="project" value="InterPro"/>
</dbReference>
<evidence type="ECO:0000313" key="3">
    <source>
        <dbReference type="EMBL" id="KAK8760069.1"/>
    </source>
</evidence>
<dbReference type="GO" id="GO:0016020">
    <property type="term" value="C:membrane"/>
    <property type="evidence" value="ECO:0007669"/>
    <property type="project" value="InterPro"/>
</dbReference>